<dbReference type="Proteomes" id="UP001174694">
    <property type="component" value="Unassembled WGS sequence"/>
</dbReference>
<evidence type="ECO:0000256" key="1">
    <source>
        <dbReference type="SAM" id="MobiDB-lite"/>
    </source>
</evidence>
<evidence type="ECO:0000313" key="3">
    <source>
        <dbReference type="Proteomes" id="UP001174694"/>
    </source>
</evidence>
<organism evidence="2 3">
    <name type="scientific">Pleurostoma richardsiae</name>
    <dbReference type="NCBI Taxonomy" id="41990"/>
    <lineage>
        <taxon>Eukaryota</taxon>
        <taxon>Fungi</taxon>
        <taxon>Dikarya</taxon>
        <taxon>Ascomycota</taxon>
        <taxon>Pezizomycotina</taxon>
        <taxon>Sordariomycetes</taxon>
        <taxon>Sordariomycetidae</taxon>
        <taxon>Calosphaeriales</taxon>
        <taxon>Pleurostomataceae</taxon>
        <taxon>Pleurostoma</taxon>
    </lineage>
</organism>
<evidence type="ECO:0000313" key="2">
    <source>
        <dbReference type="EMBL" id="KAJ9129837.1"/>
    </source>
</evidence>
<name>A0AA38R1D3_9PEZI</name>
<gene>
    <name evidence="2" type="ORF">NKR23_g12440</name>
</gene>
<dbReference type="AlphaFoldDB" id="A0AA38R1D3"/>
<dbReference type="EMBL" id="JANBVO010000127">
    <property type="protein sequence ID" value="KAJ9129837.1"/>
    <property type="molecule type" value="Genomic_DNA"/>
</dbReference>
<proteinExistence type="predicted"/>
<reference evidence="2" key="1">
    <citation type="submission" date="2022-07" db="EMBL/GenBank/DDBJ databases">
        <title>Fungi with potential for degradation of polypropylene.</title>
        <authorList>
            <person name="Gostincar C."/>
        </authorList>
    </citation>
    <scope>NUCLEOTIDE SEQUENCE</scope>
    <source>
        <strain evidence="2">EXF-13308</strain>
    </source>
</reference>
<feature type="compositionally biased region" description="Basic and acidic residues" evidence="1">
    <location>
        <begin position="79"/>
        <end position="98"/>
    </location>
</feature>
<accession>A0AA38R1D3</accession>
<keyword evidence="3" id="KW-1185">Reference proteome</keyword>
<comment type="caution">
    <text evidence="2">The sequence shown here is derived from an EMBL/GenBank/DDBJ whole genome shotgun (WGS) entry which is preliminary data.</text>
</comment>
<sequence length="121" mass="13354">YDVAGLRIGLVAVVAQVSIPETEDDEGEAGEAECCNPETGYYHVDEENWRKDASPETLQWTFYNIQDGAFETEAYVGHTRGDHDDPDDFDRSEQKDRQAAAVLEGKTDEEGTSLGNVLSPV</sequence>
<feature type="non-terminal residue" evidence="2">
    <location>
        <position position="1"/>
    </location>
</feature>
<protein>
    <submittedName>
        <fullName evidence="2">Uncharacterized protein</fullName>
    </submittedName>
</protein>
<feature type="region of interest" description="Disordered" evidence="1">
    <location>
        <begin position="77"/>
        <end position="121"/>
    </location>
</feature>